<dbReference type="PANTHER" id="PTHR39550">
    <property type="entry name" value="SLL0658 PROTEIN"/>
    <property type="match status" value="1"/>
</dbReference>
<protein>
    <submittedName>
        <fullName evidence="1">DUF3368 domain-containing protein</fullName>
    </submittedName>
</protein>
<dbReference type="PANTHER" id="PTHR39550:SF1">
    <property type="entry name" value="SLL0658 PROTEIN"/>
    <property type="match status" value="1"/>
</dbReference>
<dbReference type="Proteomes" id="UP001576780">
    <property type="component" value="Unassembled WGS sequence"/>
</dbReference>
<accession>A0ABV4WT53</accession>
<evidence type="ECO:0000313" key="2">
    <source>
        <dbReference type="Proteomes" id="UP001576780"/>
    </source>
</evidence>
<proteinExistence type="predicted"/>
<name>A0ABV4WT53_9CYAN</name>
<dbReference type="InterPro" id="IPR021799">
    <property type="entry name" value="PIN-like_prokaryotic"/>
</dbReference>
<dbReference type="Pfam" id="PF11848">
    <property type="entry name" value="DUF3368"/>
    <property type="match status" value="1"/>
</dbReference>
<evidence type="ECO:0000313" key="1">
    <source>
        <dbReference type="EMBL" id="MFB2838283.1"/>
    </source>
</evidence>
<comment type="caution">
    <text evidence="1">The sequence shown here is derived from an EMBL/GenBank/DDBJ whole genome shotgun (WGS) entry which is preliminary data.</text>
</comment>
<organism evidence="1 2">
    <name type="scientific">Floridaenema evergladense BLCC-F167</name>
    <dbReference type="NCBI Taxonomy" id="3153639"/>
    <lineage>
        <taxon>Bacteria</taxon>
        <taxon>Bacillati</taxon>
        <taxon>Cyanobacteriota</taxon>
        <taxon>Cyanophyceae</taxon>
        <taxon>Oscillatoriophycideae</taxon>
        <taxon>Aerosakkonematales</taxon>
        <taxon>Aerosakkonemataceae</taxon>
        <taxon>Floridanema</taxon>
        <taxon>Floridanema evergladense</taxon>
    </lineage>
</organism>
<sequence>MPNLISNTSPIQYLYQTELLDLLPMLYGEILSPVADILGAGEQEAIALAVEIPDSLVILDDGLARRYAKTLGVQLTGTLGVILKGKQSGYLSEIMPVLDRLDSLGFRLDSSTRASVLRLAGE</sequence>
<keyword evidence="2" id="KW-1185">Reference proteome</keyword>
<dbReference type="EMBL" id="JBHFNT010000245">
    <property type="protein sequence ID" value="MFB2838283.1"/>
    <property type="molecule type" value="Genomic_DNA"/>
</dbReference>
<reference evidence="1 2" key="1">
    <citation type="submission" date="2024-09" db="EMBL/GenBank/DDBJ databases">
        <title>Floridaenema gen nov. (Aerosakkonemataceae, Aerosakkonematales ord. nov., Cyanobacteria) from benthic tropical and subtropical fresh waters, with the description of four new species.</title>
        <authorList>
            <person name="Moretto J.A."/>
            <person name="Berthold D.E."/>
            <person name="Lefler F.W."/>
            <person name="Huang I.-S."/>
            <person name="Laughinghouse H. IV."/>
        </authorList>
    </citation>
    <scope>NUCLEOTIDE SEQUENCE [LARGE SCALE GENOMIC DNA]</scope>
    <source>
        <strain evidence="1 2">BLCC-F167</strain>
    </source>
</reference>
<dbReference type="RefSeq" id="WP_413280604.1">
    <property type="nucleotide sequence ID" value="NZ_JBHFNT010000245.1"/>
</dbReference>
<gene>
    <name evidence="1" type="ORF">ACE1CA_27640</name>
</gene>